<feature type="signal peptide" evidence="1">
    <location>
        <begin position="1"/>
        <end position="22"/>
    </location>
</feature>
<accession>A0A564LTZ2</accession>
<reference evidence="3 4" key="1">
    <citation type="submission" date="2019-07" db="EMBL/GenBank/DDBJ databases">
        <authorList>
            <person name="Brisse S."/>
            <person name="Rodrigues C."/>
            <person name="Thorpe H."/>
        </authorList>
    </citation>
    <scope>NUCLEOTIDE SEQUENCE [LARGE SCALE GENOMIC DNA]</scope>
    <source>
        <strain evidence="3">SB6408</strain>
    </source>
</reference>
<evidence type="ECO:0000313" key="4">
    <source>
        <dbReference type="Proteomes" id="UP000318370"/>
    </source>
</evidence>
<dbReference type="Pfam" id="PF00419">
    <property type="entry name" value="Fimbrial"/>
    <property type="match status" value="1"/>
</dbReference>
<proteinExistence type="predicted"/>
<dbReference type="AlphaFoldDB" id="A0A564LTZ2"/>
<protein>
    <submittedName>
        <fullName evidence="3">Putative fimbrial-like protein YehA</fullName>
    </submittedName>
</protein>
<name>A0A564LTZ2_9ENTR</name>
<sequence>MMRCLSAILGSTLLLFSGMSFATCNSPAAQTSHFTINADGSMTQAVIQTNFSGLSCTNSTTVNYPNFSDVVIGFYDGEEKFKLKFTWQSTPTTLSSSSSAINISFSVSASRETGTATYTSSGNTVTIPGAMLASTASNSDYNSAWTAFFWCAINPARWGTCREAFMQALYKAGGTFSADLVVTYNRIATTCKPENLQLDLPAIPIGKVRTYGVVNEGSAAGNITLNCNVSQTNQKANRTAIVYLKSSSLLASDPSVLQASANNGVGFILENGSGQRIVLARAGDTVDDTVSKLATIPKNMEKNLAATLQIPVRAKYFVFDPDKSRSGSLSATATIVVEHQ</sequence>
<feature type="domain" description="Fimbrial-type adhesion" evidence="2">
    <location>
        <begin position="184"/>
        <end position="339"/>
    </location>
</feature>
<dbReference type="GO" id="GO:0007155">
    <property type="term" value="P:cell adhesion"/>
    <property type="evidence" value="ECO:0007669"/>
    <property type="project" value="InterPro"/>
</dbReference>
<feature type="chain" id="PRO_5021889314" evidence="1">
    <location>
        <begin position="23"/>
        <end position="340"/>
    </location>
</feature>
<evidence type="ECO:0000256" key="1">
    <source>
        <dbReference type="SAM" id="SignalP"/>
    </source>
</evidence>
<dbReference type="SUPFAM" id="SSF49401">
    <property type="entry name" value="Bacterial adhesins"/>
    <property type="match status" value="1"/>
</dbReference>
<dbReference type="InterPro" id="IPR008966">
    <property type="entry name" value="Adhesion_dom_sf"/>
</dbReference>
<dbReference type="EMBL" id="CABGHF010000023">
    <property type="protein sequence ID" value="VUS84791.1"/>
    <property type="molecule type" value="Genomic_DNA"/>
</dbReference>
<dbReference type="InterPro" id="IPR000259">
    <property type="entry name" value="Adhesion_dom_fimbrial"/>
</dbReference>
<gene>
    <name evidence="3" type="primary">yehA</name>
    <name evidence="3" type="ORF">SB6408_01280</name>
</gene>
<dbReference type="GO" id="GO:0009289">
    <property type="term" value="C:pilus"/>
    <property type="evidence" value="ECO:0007669"/>
    <property type="project" value="InterPro"/>
</dbReference>
<dbReference type="Proteomes" id="UP000318370">
    <property type="component" value="Unassembled WGS sequence"/>
</dbReference>
<dbReference type="RefSeq" id="WP_142463354.1">
    <property type="nucleotide sequence ID" value="NZ_CABGHF010000023.1"/>
</dbReference>
<organism evidence="3 4">
    <name type="scientific">Klebsiella spallanzanii</name>
    <dbReference type="NCBI Taxonomy" id="2587528"/>
    <lineage>
        <taxon>Bacteria</taxon>
        <taxon>Pseudomonadati</taxon>
        <taxon>Pseudomonadota</taxon>
        <taxon>Gammaproteobacteria</taxon>
        <taxon>Enterobacterales</taxon>
        <taxon>Enterobacteriaceae</taxon>
        <taxon>Klebsiella/Raoultella group</taxon>
        <taxon>Klebsiella</taxon>
    </lineage>
</organism>
<evidence type="ECO:0000313" key="3">
    <source>
        <dbReference type="EMBL" id="VUS84791.1"/>
    </source>
</evidence>
<evidence type="ECO:0000259" key="2">
    <source>
        <dbReference type="Pfam" id="PF00419"/>
    </source>
</evidence>
<keyword evidence="1" id="KW-0732">Signal</keyword>